<evidence type="ECO:0000313" key="1">
    <source>
        <dbReference type="EMBL" id="KAK7687580.1"/>
    </source>
</evidence>
<dbReference type="AlphaFoldDB" id="A0AAW0GEW9"/>
<gene>
    <name evidence="1" type="ORF">QCA50_009468</name>
</gene>
<reference evidence="1 2" key="1">
    <citation type="submission" date="2022-09" db="EMBL/GenBank/DDBJ databases">
        <authorList>
            <person name="Palmer J.M."/>
        </authorList>
    </citation>
    <scope>NUCLEOTIDE SEQUENCE [LARGE SCALE GENOMIC DNA]</scope>
    <source>
        <strain evidence="1 2">DSM 7382</strain>
    </source>
</reference>
<proteinExistence type="predicted"/>
<keyword evidence="2" id="KW-1185">Reference proteome</keyword>
<accession>A0AAW0GEW9</accession>
<organism evidence="1 2">
    <name type="scientific">Cerrena zonata</name>
    <dbReference type="NCBI Taxonomy" id="2478898"/>
    <lineage>
        <taxon>Eukaryota</taxon>
        <taxon>Fungi</taxon>
        <taxon>Dikarya</taxon>
        <taxon>Basidiomycota</taxon>
        <taxon>Agaricomycotina</taxon>
        <taxon>Agaricomycetes</taxon>
        <taxon>Polyporales</taxon>
        <taxon>Cerrenaceae</taxon>
        <taxon>Cerrena</taxon>
    </lineage>
</organism>
<protein>
    <submittedName>
        <fullName evidence="1">Uncharacterized protein</fullName>
    </submittedName>
</protein>
<dbReference type="Proteomes" id="UP001385951">
    <property type="component" value="Unassembled WGS sequence"/>
</dbReference>
<sequence length="119" mass="14013">MWYLKLFKINKLIHKKGGAKRVFKNSNDLIYVSKWPLFDKFTDEETGLKKLDNPMNIHFLYGQYDFMNAEAGAKLSDQINQLQDQQISKLHKVSEGGHNLYIDNPFELFFSHLLDNLFN</sequence>
<dbReference type="EMBL" id="JASBNA010000013">
    <property type="protein sequence ID" value="KAK7687580.1"/>
    <property type="molecule type" value="Genomic_DNA"/>
</dbReference>
<comment type="caution">
    <text evidence="1">The sequence shown here is derived from an EMBL/GenBank/DDBJ whole genome shotgun (WGS) entry which is preliminary data.</text>
</comment>
<evidence type="ECO:0000313" key="2">
    <source>
        <dbReference type="Proteomes" id="UP001385951"/>
    </source>
</evidence>
<name>A0AAW0GEW9_9APHY</name>